<evidence type="ECO:0000313" key="9">
    <source>
        <dbReference type="Proteomes" id="UP000217289"/>
    </source>
</evidence>
<dbReference type="SUPFAM" id="SSF88659">
    <property type="entry name" value="Sigma3 and sigma4 domains of RNA polymerase sigma factors"/>
    <property type="match status" value="1"/>
</dbReference>
<dbReference type="EMBL" id="CP022163">
    <property type="protein sequence ID" value="ATB32451.1"/>
    <property type="molecule type" value="Genomic_DNA"/>
</dbReference>
<proteinExistence type="inferred from homology"/>
<evidence type="ECO:0000256" key="1">
    <source>
        <dbReference type="ARBA" id="ARBA00010641"/>
    </source>
</evidence>
<evidence type="ECO:0000259" key="7">
    <source>
        <dbReference type="Pfam" id="PF08281"/>
    </source>
</evidence>
<feature type="region of interest" description="Disordered" evidence="5">
    <location>
        <begin position="285"/>
        <end position="304"/>
    </location>
</feature>
<dbReference type="Gene3D" id="1.10.1740.10">
    <property type="match status" value="1"/>
</dbReference>
<dbReference type="InterPro" id="IPR013324">
    <property type="entry name" value="RNA_pol_sigma_r3/r4-like"/>
</dbReference>
<dbReference type="InterPro" id="IPR007627">
    <property type="entry name" value="RNA_pol_sigma70_r2"/>
</dbReference>
<dbReference type="KEGG" id="mbd:MEBOL_005930"/>
<keyword evidence="3" id="KW-0731">Sigma factor</keyword>
<feature type="domain" description="RNA polymerase sigma factor 70 region 4 type 2" evidence="7">
    <location>
        <begin position="181"/>
        <end position="225"/>
    </location>
</feature>
<dbReference type="NCBIfam" id="TIGR02937">
    <property type="entry name" value="sigma70-ECF"/>
    <property type="match status" value="1"/>
</dbReference>
<dbReference type="AlphaFoldDB" id="A0A250IMN5"/>
<evidence type="ECO:0000259" key="6">
    <source>
        <dbReference type="Pfam" id="PF04542"/>
    </source>
</evidence>
<dbReference type="InterPro" id="IPR036388">
    <property type="entry name" value="WH-like_DNA-bd_sf"/>
</dbReference>
<dbReference type="Gene3D" id="1.10.10.10">
    <property type="entry name" value="Winged helix-like DNA-binding domain superfamily/Winged helix DNA-binding domain"/>
    <property type="match status" value="1"/>
</dbReference>
<dbReference type="InterPro" id="IPR013325">
    <property type="entry name" value="RNA_pol_sigma_r2"/>
</dbReference>
<dbReference type="InterPro" id="IPR014284">
    <property type="entry name" value="RNA_pol_sigma-70_dom"/>
</dbReference>
<dbReference type="GO" id="GO:0006352">
    <property type="term" value="P:DNA-templated transcription initiation"/>
    <property type="evidence" value="ECO:0007669"/>
    <property type="project" value="InterPro"/>
</dbReference>
<dbReference type="GO" id="GO:0016987">
    <property type="term" value="F:sigma factor activity"/>
    <property type="evidence" value="ECO:0007669"/>
    <property type="project" value="UniProtKB-KW"/>
</dbReference>
<dbReference type="SUPFAM" id="SSF88946">
    <property type="entry name" value="Sigma2 domain of RNA polymerase sigma factors"/>
    <property type="match status" value="1"/>
</dbReference>
<evidence type="ECO:0008006" key="10">
    <source>
        <dbReference type="Google" id="ProtNLM"/>
    </source>
</evidence>
<dbReference type="Pfam" id="PF04542">
    <property type="entry name" value="Sigma70_r2"/>
    <property type="match status" value="1"/>
</dbReference>
<dbReference type="OrthoDB" id="265297at2"/>
<name>A0A250IMN5_9BACT</name>
<evidence type="ECO:0000256" key="4">
    <source>
        <dbReference type="ARBA" id="ARBA00023163"/>
    </source>
</evidence>
<feature type="region of interest" description="Disordered" evidence="5">
    <location>
        <begin position="139"/>
        <end position="163"/>
    </location>
</feature>
<dbReference type="Pfam" id="PF08281">
    <property type="entry name" value="Sigma70_r4_2"/>
    <property type="match status" value="1"/>
</dbReference>
<dbReference type="Proteomes" id="UP000217289">
    <property type="component" value="Chromosome"/>
</dbReference>
<keyword evidence="2" id="KW-0805">Transcription regulation</keyword>
<keyword evidence="9" id="KW-1185">Reference proteome</keyword>
<keyword evidence="4" id="KW-0804">Transcription</keyword>
<evidence type="ECO:0000256" key="2">
    <source>
        <dbReference type="ARBA" id="ARBA00023015"/>
    </source>
</evidence>
<feature type="domain" description="RNA polymerase sigma-70 region 2" evidence="6">
    <location>
        <begin position="63"/>
        <end position="136"/>
    </location>
</feature>
<reference evidence="8 9" key="1">
    <citation type="submission" date="2017-06" db="EMBL/GenBank/DDBJ databases">
        <authorList>
            <person name="Kim H.J."/>
            <person name="Triplett B.A."/>
        </authorList>
    </citation>
    <scope>NUCLEOTIDE SEQUENCE [LARGE SCALE GENOMIC DNA]</scope>
    <source>
        <strain evidence="8 9">DSM 14713</strain>
    </source>
</reference>
<dbReference type="InterPro" id="IPR013249">
    <property type="entry name" value="RNA_pol_sigma70_r4_t2"/>
</dbReference>
<sequence length="304" mass="33906">MNTDMIDAYLIAREETPRARRLPARRALWKGRLGMSRNVWSKVAVEELIRRARGGDKAALEELFRRYQRKLVNWASRSAPQPPPGGARASDIAQDTALRAFDKFSTFSGTTEAELLTWLKRILANQAVQLARGARRKKRSAESTVPLDSAEAEATPSRGKSPSQVVFEREAWHQLLIYLYELPEEQQEAIKLCHLDELPVVEVARRMGKTQASVAGLLLRGLRSLRARMQEGAAGTSSDATRAALLTYLQKRDAGEKVDPEAFIAAYPDCADELRAKLALLGRIRDLRPKPPPGARAGQRTKKT</sequence>
<dbReference type="RefSeq" id="WP_157775675.1">
    <property type="nucleotide sequence ID" value="NZ_CP022163.1"/>
</dbReference>
<dbReference type="PANTHER" id="PTHR43133">
    <property type="entry name" value="RNA POLYMERASE ECF-TYPE SIGMA FACTO"/>
    <property type="match status" value="1"/>
</dbReference>
<gene>
    <name evidence="8" type="ORF">MEBOL_005930</name>
</gene>
<evidence type="ECO:0000256" key="3">
    <source>
        <dbReference type="ARBA" id="ARBA00023082"/>
    </source>
</evidence>
<organism evidence="8 9">
    <name type="scientific">Melittangium boletus DSM 14713</name>
    <dbReference type="NCBI Taxonomy" id="1294270"/>
    <lineage>
        <taxon>Bacteria</taxon>
        <taxon>Pseudomonadati</taxon>
        <taxon>Myxococcota</taxon>
        <taxon>Myxococcia</taxon>
        <taxon>Myxococcales</taxon>
        <taxon>Cystobacterineae</taxon>
        <taxon>Archangiaceae</taxon>
        <taxon>Melittangium</taxon>
    </lineage>
</organism>
<protein>
    <recommendedName>
        <fullName evidence="10">RNA polymerase sigma factor</fullName>
    </recommendedName>
</protein>
<accession>A0A250IMN5</accession>
<dbReference type="GO" id="GO:0003677">
    <property type="term" value="F:DNA binding"/>
    <property type="evidence" value="ECO:0007669"/>
    <property type="project" value="InterPro"/>
</dbReference>
<evidence type="ECO:0000256" key="5">
    <source>
        <dbReference type="SAM" id="MobiDB-lite"/>
    </source>
</evidence>
<evidence type="ECO:0000313" key="8">
    <source>
        <dbReference type="EMBL" id="ATB32451.1"/>
    </source>
</evidence>
<comment type="similarity">
    <text evidence="1">Belongs to the sigma-70 factor family. ECF subfamily.</text>
</comment>
<dbReference type="PANTHER" id="PTHR43133:SF51">
    <property type="entry name" value="RNA POLYMERASE SIGMA FACTOR"/>
    <property type="match status" value="1"/>
</dbReference>
<dbReference type="InterPro" id="IPR039425">
    <property type="entry name" value="RNA_pol_sigma-70-like"/>
</dbReference>